<gene>
    <name evidence="7" type="ORF">EUU22_20605</name>
</gene>
<dbReference type="RefSeq" id="WP_129333864.1">
    <property type="nucleotide sequence ID" value="NZ_SDVB01000311.1"/>
</dbReference>
<keyword evidence="8" id="KW-1185">Reference proteome</keyword>
<dbReference type="GO" id="GO:0005886">
    <property type="term" value="C:plasma membrane"/>
    <property type="evidence" value="ECO:0007669"/>
    <property type="project" value="InterPro"/>
</dbReference>
<reference evidence="7 8" key="1">
    <citation type="submission" date="2019-01" db="EMBL/GenBank/DDBJ databases">
        <authorList>
            <person name="Deng T."/>
        </authorList>
    </citation>
    <scope>NUCLEOTIDE SEQUENCE [LARGE SCALE GENOMIC DNA]</scope>
    <source>
        <strain evidence="7 8">F8825</strain>
    </source>
</reference>
<organism evidence="7 8">
    <name type="scientific">Ciceribacter ferrooxidans</name>
    <dbReference type="NCBI Taxonomy" id="2509717"/>
    <lineage>
        <taxon>Bacteria</taxon>
        <taxon>Pseudomonadati</taxon>
        <taxon>Pseudomonadota</taxon>
        <taxon>Alphaproteobacteria</taxon>
        <taxon>Hyphomicrobiales</taxon>
        <taxon>Rhizobiaceae</taxon>
        <taxon>Ciceribacter</taxon>
    </lineage>
</organism>
<dbReference type="InterPro" id="IPR007452">
    <property type="entry name" value="TamB_C"/>
</dbReference>
<accession>A0A4Q2SGH8</accession>
<comment type="subcellular location">
    <subcellularLocation>
        <location evidence="1">Membrane</location>
        <topology evidence="1">Single-pass membrane protein</topology>
    </subcellularLocation>
</comment>
<evidence type="ECO:0000256" key="4">
    <source>
        <dbReference type="ARBA" id="ARBA00023136"/>
    </source>
</evidence>
<keyword evidence="3 5" id="KW-1133">Transmembrane helix</keyword>
<evidence type="ECO:0000256" key="1">
    <source>
        <dbReference type="ARBA" id="ARBA00004167"/>
    </source>
</evidence>
<dbReference type="GO" id="GO:0009306">
    <property type="term" value="P:protein secretion"/>
    <property type="evidence" value="ECO:0007669"/>
    <property type="project" value="InterPro"/>
</dbReference>
<evidence type="ECO:0000256" key="5">
    <source>
        <dbReference type="SAM" id="Phobius"/>
    </source>
</evidence>
<dbReference type="OrthoDB" id="7784409at2"/>
<evidence type="ECO:0000259" key="6">
    <source>
        <dbReference type="Pfam" id="PF04357"/>
    </source>
</evidence>
<keyword evidence="2 5" id="KW-0812">Transmembrane</keyword>
<name>A0A4Q2SGH8_9HYPH</name>
<evidence type="ECO:0000256" key="2">
    <source>
        <dbReference type="ARBA" id="ARBA00022692"/>
    </source>
</evidence>
<evidence type="ECO:0000313" key="8">
    <source>
        <dbReference type="Proteomes" id="UP000291088"/>
    </source>
</evidence>
<dbReference type="Pfam" id="PF04357">
    <property type="entry name" value="TamB"/>
    <property type="match status" value="1"/>
</dbReference>
<sequence>MQFLTRLTKWILRLAAYVVGTTLALLIVAIVLGGFTSFGGRLLSGWIAELASTPDRRIAISDPGPLLSGRLHIGTVTIADTKGTYATIRDLAVDWTPSTLLAGRFRADRIAATAIEIDRQPIVTQPPTPSDGPFRLPVAIDIASVEVAEIALGSDLTGKPMTFSLAGSGLADADQIAATVEARRENDPGSALVADLLYAPADDRLRLKATVTEPTGGLVAGLLRLPGEPALRIAVDGDGPLSDWRGKVSADVDGQPTVSVTATHRIVAENRRHVTLKGDGQFDRILPPALRELFAGETKIDVSAAIAPSGAIEIESGKVTTARFQLTTSGTFDPAGQNDLRASLSGVSGPVTFRWTDDKRAIETEVESATLSVNGPASAAALDVKAQLQSLATTEGRLNDVALSAKSAAFDLSKREGLIDTTLSVTAGTFSIAPLDRIIRPPLTVHAPLAITAGSIGLDGSTIESASIGGKLDGRYSLESGTLSSRLALFLLPDVLPASVASKFSGTIGLAGDLQFAPPRTVSLENLKVTSDVLELSGKGALTSDNQIAADLQGKIADIGHFIANTEGAAEFAVSAAGPAGNPKAQVTLSTAKATAAGRTLEDLTVELEGIASPTAPTGQLRISGQLDGQIISGSADLVPANGGTNIPALSVVVGPNRASGSMSFSPEFTPSGELTFDFPDLGLLAALAGQQVTGDLNGKVTIGDDKGRTSLNVVASGSAASRDGVVVTRPDVNVAIADIQTFAASGSVRARSVKLGGQTLDAPVLSFTRRGSSTGVKLEARYDNAPTLFEGDIAETPSGLTIGINRLSAAPRGLPLRLSAPASVDVVDGNANLRSVVVSAGNGTVTLNGKAGSALALNAALNNIPAALANSLSPSLGAGGSISGTVTVTGQATSPVVGYALDWRNAAVAQTRSAALGDLNISARGRFEGNRLTIDTRTSGAGGAVLTGGGSLMVSGRQAVDMRFVGDLPFATLSGLLSQQGLVLEGTANVQLTVSGNLRSPVIGGRLTTNGARLIDVRRNLTVDGLAATVALAGNRATISNLTGRLAGGGTVSGAGTIDIRSPGLPGNIEVKLVQAVYVDGTLFHSTVDGTLALRGPLLSGPVLSGSLALSDTAITVPERLPASLAELDIKHRNPPPAVRAQTAALRPAQARGSSSSVQLDLAVSSPSRVFVRGRGIDAELGGSLVLRGTAANPEVSGAFTLRRGRLAILTKRLDITRGTITFGGGLIPILDMEATTTSGSTTITVTLSGLANNPQVAFSSSPALPQDEILAQLIFGQSMTRLSALQIAQLADAVGQLAGGQTSLFNSLRGAIGIDNLDITTDERGQAQFRAGKYLNERTYIELEQGANGTGRAIINLDVGRGVKLKGEAGGDGSGGAGIFYEKEY</sequence>
<proteinExistence type="predicted"/>
<dbReference type="PANTHER" id="PTHR36985">
    <property type="entry name" value="TRANSLOCATION AND ASSEMBLY MODULE SUBUNIT TAMB"/>
    <property type="match status" value="1"/>
</dbReference>
<feature type="domain" description="Translocation and assembly module TamB C-terminal" evidence="6">
    <location>
        <begin position="1042"/>
        <end position="1387"/>
    </location>
</feature>
<comment type="caution">
    <text evidence="7">The sequence shown here is derived from an EMBL/GenBank/DDBJ whole genome shotgun (WGS) entry which is preliminary data.</text>
</comment>
<keyword evidence="4 5" id="KW-0472">Membrane</keyword>
<evidence type="ECO:0000256" key="3">
    <source>
        <dbReference type="ARBA" id="ARBA00022989"/>
    </source>
</evidence>
<dbReference type="Proteomes" id="UP000291088">
    <property type="component" value="Unassembled WGS sequence"/>
</dbReference>
<feature type="transmembrane region" description="Helical" evidence="5">
    <location>
        <begin position="12"/>
        <end position="35"/>
    </location>
</feature>
<dbReference type="EMBL" id="SDVB01000311">
    <property type="protein sequence ID" value="RYC04565.1"/>
    <property type="molecule type" value="Genomic_DNA"/>
</dbReference>
<protein>
    <submittedName>
        <fullName evidence="7">Translocation/assembly module TamB</fullName>
    </submittedName>
</protein>
<dbReference type="PANTHER" id="PTHR36985:SF1">
    <property type="entry name" value="TRANSLOCATION AND ASSEMBLY MODULE SUBUNIT TAMB"/>
    <property type="match status" value="1"/>
</dbReference>
<evidence type="ECO:0000313" key="7">
    <source>
        <dbReference type="EMBL" id="RYC04565.1"/>
    </source>
</evidence>